<keyword evidence="15 19" id="KW-0560">Oxidoreductase</keyword>
<keyword evidence="4 19" id="KW-0813">Transport</keyword>
<comment type="subcellular location">
    <subcellularLocation>
        <location evidence="1 19">Cell inner membrane</location>
    </subcellularLocation>
</comment>
<dbReference type="PRINTS" id="PR00605">
    <property type="entry name" value="CYTCHROMECIC"/>
</dbReference>
<evidence type="ECO:0000256" key="3">
    <source>
        <dbReference type="ARBA" id="ARBA00006113"/>
    </source>
</evidence>
<dbReference type="Gene3D" id="6.10.280.130">
    <property type="match status" value="1"/>
</dbReference>
<sequence>MSLHWSLWIMFLVVLNLGITLFLFLWGTRVSIPTREDGTTGHVWAHGTLREGVRQLPRWWYLMSAGTFIVGIGYLVLYPGFGAYDGLLDWSSRGQLERAEERNQALLAPLLEKARNGAPSDLAADAEAVRLGGRLFQDNCAACHGRDARGNTTIGAPDLLDDAWVYGGDEKAILASIRTGREGVMPGWEFLGYGRVKNLAHYVSSLSGAPHRPTAAEVGKKRFDACAGCHGPDGSGNPAIGAPDLSDDAWLYGGELDQIMTSISQGRHGQMPAWKGRLDEAEIRLVAAWMLANGK</sequence>
<comment type="function">
    <text evidence="19">C-type cytochrome. Part of the cbb3-type cytochrome c oxidase complex.</text>
</comment>
<keyword evidence="23" id="KW-1185">Reference proteome</keyword>
<evidence type="ECO:0000256" key="8">
    <source>
        <dbReference type="ARBA" id="ARBA00022660"/>
    </source>
</evidence>
<evidence type="ECO:0000256" key="13">
    <source>
        <dbReference type="ARBA" id="ARBA00022982"/>
    </source>
</evidence>
<evidence type="ECO:0000313" key="22">
    <source>
        <dbReference type="EMBL" id="MBF5052630.1"/>
    </source>
</evidence>
<evidence type="ECO:0000256" key="18">
    <source>
        <dbReference type="ARBA" id="ARBA00023136"/>
    </source>
</evidence>
<feature type="transmembrane region" description="Helical" evidence="20">
    <location>
        <begin position="59"/>
        <end position="81"/>
    </location>
</feature>
<feature type="domain" description="Cytochrome c" evidence="21">
    <location>
        <begin position="127"/>
        <end position="294"/>
    </location>
</feature>
<proteinExistence type="inferred from homology"/>
<evidence type="ECO:0000256" key="6">
    <source>
        <dbReference type="ARBA" id="ARBA00022519"/>
    </source>
</evidence>
<reference evidence="22 23" key="1">
    <citation type="submission" date="2012-09" db="EMBL/GenBank/DDBJ databases">
        <title>Genome Sequence of alkane-degrading Bacterium Alcanivorax venustensis ISO4.</title>
        <authorList>
            <person name="Lai Q."/>
            <person name="Shao Z."/>
        </authorList>
    </citation>
    <scope>NUCLEOTIDE SEQUENCE [LARGE SCALE GENOMIC DNA]</scope>
    <source>
        <strain evidence="22 23">ISO4</strain>
    </source>
</reference>
<evidence type="ECO:0000256" key="5">
    <source>
        <dbReference type="ARBA" id="ARBA00022475"/>
    </source>
</evidence>
<evidence type="ECO:0000313" key="23">
    <source>
        <dbReference type="Proteomes" id="UP000644441"/>
    </source>
</evidence>
<dbReference type="RefSeq" id="WP_067610499.1">
    <property type="nucleotide sequence ID" value="NZ_ARXR01000007.1"/>
</dbReference>
<keyword evidence="11" id="KW-0677">Repeat</keyword>
<accession>A0ABS0AH73</accession>
<name>A0ABS0AH73_9GAMM</name>
<keyword evidence="12 19" id="KW-0375">Hydrogen ion transport</keyword>
<keyword evidence="10 19" id="KW-0479">Metal-binding</keyword>
<dbReference type="SUPFAM" id="SSF46626">
    <property type="entry name" value="Cytochrome c"/>
    <property type="match status" value="2"/>
</dbReference>
<comment type="similarity">
    <text evidence="3 19">Belongs to the CcoP / FixP family.</text>
</comment>
<evidence type="ECO:0000256" key="17">
    <source>
        <dbReference type="ARBA" id="ARBA00023065"/>
    </source>
</evidence>
<evidence type="ECO:0000256" key="11">
    <source>
        <dbReference type="ARBA" id="ARBA00022737"/>
    </source>
</evidence>
<feature type="transmembrane region" description="Helical" evidence="20">
    <location>
        <begin position="6"/>
        <end position="26"/>
    </location>
</feature>
<keyword evidence="8 19" id="KW-0679">Respiratory chain</keyword>
<dbReference type="InterPro" id="IPR008168">
    <property type="entry name" value="Cyt_C_IC"/>
</dbReference>
<evidence type="ECO:0000256" key="20">
    <source>
        <dbReference type="SAM" id="Phobius"/>
    </source>
</evidence>
<keyword evidence="13 19" id="KW-0249">Electron transport</keyword>
<dbReference type="PANTHER" id="PTHR33751">
    <property type="entry name" value="CBB3-TYPE CYTOCHROME C OXIDASE SUBUNIT FIXP"/>
    <property type="match status" value="1"/>
</dbReference>
<evidence type="ECO:0000256" key="14">
    <source>
        <dbReference type="ARBA" id="ARBA00022989"/>
    </source>
</evidence>
<comment type="cofactor">
    <cofactor evidence="19">
        <name>heme c</name>
        <dbReference type="ChEBI" id="CHEBI:61717"/>
    </cofactor>
    <text evidence="19">Binds 2 heme C groups per subunit.</text>
</comment>
<evidence type="ECO:0000256" key="10">
    <source>
        <dbReference type="ARBA" id="ARBA00022723"/>
    </source>
</evidence>
<protein>
    <recommendedName>
        <fullName evidence="19">Cbb3-type cytochrome c oxidase subunit</fullName>
    </recommendedName>
</protein>
<keyword evidence="17 19" id="KW-0406">Ion transport</keyword>
<evidence type="ECO:0000256" key="9">
    <source>
        <dbReference type="ARBA" id="ARBA00022692"/>
    </source>
</evidence>
<keyword evidence="16 19" id="KW-0408">Iron</keyword>
<dbReference type="PIRSF" id="PIRSF000006">
    <property type="entry name" value="Cbb3-Cox_fixP"/>
    <property type="match status" value="1"/>
</dbReference>
<dbReference type="PANTHER" id="PTHR33751:SF1">
    <property type="entry name" value="CBB3-TYPE CYTOCHROME C OXIDASE SUBUNIT FIXP"/>
    <property type="match status" value="1"/>
</dbReference>
<comment type="caution">
    <text evidence="22">The sequence shown here is derived from an EMBL/GenBank/DDBJ whole genome shotgun (WGS) entry which is preliminary data.</text>
</comment>
<dbReference type="InterPro" id="IPR032858">
    <property type="entry name" value="CcoP_N"/>
</dbReference>
<dbReference type="InterPro" id="IPR050597">
    <property type="entry name" value="Cytochrome_c_Oxidase_Subunit"/>
</dbReference>
<gene>
    <name evidence="22" type="ORF">ISO4_01232</name>
</gene>
<keyword evidence="7 19" id="KW-0349">Heme</keyword>
<keyword evidence="5 19" id="KW-1003">Cell membrane</keyword>
<dbReference type="InterPro" id="IPR036909">
    <property type="entry name" value="Cyt_c-like_dom_sf"/>
</dbReference>
<dbReference type="PROSITE" id="PS51007">
    <property type="entry name" value="CYTC"/>
    <property type="match status" value="1"/>
</dbReference>
<keyword evidence="14 20" id="KW-1133">Transmembrane helix</keyword>
<keyword evidence="18 19" id="KW-0472">Membrane</keyword>
<dbReference type="InterPro" id="IPR038414">
    <property type="entry name" value="CcoP_N_sf"/>
</dbReference>
<organism evidence="22 23">
    <name type="scientific">Alloalcanivorax venustensis ISO4</name>
    <dbReference type="NCBI Taxonomy" id="1177184"/>
    <lineage>
        <taxon>Bacteria</taxon>
        <taxon>Pseudomonadati</taxon>
        <taxon>Pseudomonadota</taxon>
        <taxon>Gammaproteobacteria</taxon>
        <taxon>Oceanospirillales</taxon>
        <taxon>Alcanivoracaceae</taxon>
        <taxon>Alloalcanivorax</taxon>
    </lineage>
</organism>
<evidence type="ECO:0000256" key="2">
    <source>
        <dbReference type="ARBA" id="ARBA00004673"/>
    </source>
</evidence>
<keyword evidence="6 19" id="KW-0997">Cell inner membrane</keyword>
<evidence type="ECO:0000256" key="12">
    <source>
        <dbReference type="ARBA" id="ARBA00022781"/>
    </source>
</evidence>
<dbReference type="InterPro" id="IPR004678">
    <property type="entry name" value="Cyt_c_oxidase_cbb3_su3"/>
</dbReference>
<dbReference type="InterPro" id="IPR009056">
    <property type="entry name" value="Cyt_c-like_dom"/>
</dbReference>
<dbReference type="Gene3D" id="1.10.760.10">
    <property type="entry name" value="Cytochrome c-like domain"/>
    <property type="match status" value="2"/>
</dbReference>
<evidence type="ECO:0000256" key="4">
    <source>
        <dbReference type="ARBA" id="ARBA00022448"/>
    </source>
</evidence>
<evidence type="ECO:0000256" key="19">
    <source>
        <dbReference type="PIRNR" id="PIRNR000006"/>
    </source>
</evidence>
<evidence type="ECO:0000259" key="21">
    <source>
        <dbReference type="PROSITE" id="PS51007"/>
    </source>
</evidence>
<dbReference type="EMBL" id="ARXR01000007">
    <property type="protein sequence ID" value="MBF5052630.1"/>
    <property type="molecule type" value="Genomic_DNA"/>
</dbReference>
<comment type="subunit">
    <text evidence="19">Component of the cbb3-type cytochrome c oxidase.</text>
</comment>
<evidence type="ECO:0000256" key="16">
    <source>
        <dbReference type="ARBA" id="ARBA00023004"/>
    </source>
</evidence>
<dbReference type="Pfam" id="PF14715">
    <property type="entry name" value="FixP_N"/>
    <property type="match status" value="1"/>
</dbReference>
<dbReference type="Proteomes" id="UP000644441">
    <property type="component" value="Unassembled WGS sequence"/>
</dbReference>
<evidence type="ECO:0000256" key="7">
    <source>
        <dbReference type="ARBA" id="ARBA00022617"/>
    </source>
</evidence>
<evidence type="ECO:0000256" key="15">
    <source>
        <dbReference type="ARBA" id="ARBA00023002"/>
    </source>
</evidence>
<evidence type="ECO:0000256" key="1">
    <source>
        <dbReference type="ARBA" id="ARBA00004533"/>
    </source>
</evidence>
<comment type="pathway">
    <text evidence="2 19">Energy metabolism; oxidative phosphorylation.</text>
</comment>
<keyword evidence="9 20" id="KW-0812">Transmembrane</keyword>
<dbReference type="Pfam" id="PF13442">
    <property type="entry name" value="Cytochrome_CBB3"/>
    <property type="match status" value="2"/>
</dbReference>